<dbReference type="STRING" id="378794.GCA_001570625_01213"/>
<dbReference type="Gene3D" id="3.40.50.11540">
    <property type="entry name" value="NADH-ubiquinone oxidoreductase 51kDa subunit"/>
    <property type="match status" value="1"/>
</dbReference>
<dbReference type="Pfam" id="PF10589">
    <property type="entry name" value="NADH_4Fe-4S"/>
    <property type="match status" value="1"/>
</dbReference>
<comment type="caution">
    <text evidence="7">The sequence shown here is derived from an EMBL/GenBank/DDBJ whole genome shotgun (WGS) entry which is preliminary data.</text>
</comment>
<evidence type="ECO:0000313" key="7">
    <source>
        <dbReference type="EMBL" id="HBK52723.1"/>
    </source>
</evidence>
<dbReference type="GO" id="GO:0010181">
    <property type="term" value="F:FMN binding"/>
    <property type="evidence" value="ECO:0007669"/>
    <property type="project" value="InterPro"/>
</dbReference>
<dbReference type="Gene3D" id="6.10.250.1450">
    <property type="match status" value="1"/>
</dbReference>
<dbReference type="Pfam" id="PF01512">
    <property type="entry name" value="Complex1_51K"/>
    <property type="match status" value="1"/>
</dbReference>
<dbReference type="PROSITE" id="PS00644">
    <property type="entry name" value="COMPLEX1_51K_1"/>
    <property type="match status" value="1"/>
</dbReference>
<dbReference type="AlphaFoldDB" id="A0A354YTM4"/>
<dbReference type="NCBIfam" id="NF010120">
    <property type="entry name" value="PRK13596.1"/>
    <property type="match status" value="1"/>
</dbReference>
<dbReference type="GO" id="GO:0008137">
    <property type="term" value="F:NADH dehydrogenase (ubiquinone) activity"/>
    <property type="evidence" value="ECO:0007669"/>
    <property type="project" value="InterPro"/>
</dbReference>
<reference evidence="7 8" key="1">
    <citation type="journal article" date="2018" name="Nat. Biotechnol.">
        <title>A standardized bacterial taxonomy based on genome phylogeny substantially revises the tree of life.</title>
        <authorList>
            <person name="Parks D.H."/>
            <person name="Chuvochina M."/>
            <person name="Waite D.W."/>
            <person name="Rinke C."/>
            <person name="Skarshewski A."/>
            <person name="Chaumeil P.A."/>
            <person name="Hugenholtz P."/>
        </authorList>
    </citation>
    <scope>NUCLEOTIDE SEQUENCE [LARGE SCALE GENOMIC DNA]</scope>
    <source>
        <strain evidence="7">UBA10948</strain>
    </source>
</reference>
<evidence type="ECO:0000256" key="5">
    <source>
        <dbReference type="ARBA" id="ARBA00023014"/>
    </source>
</evidence>
<organism evidence="7 8">
    <name type="scientific">Syntrophomonas wolfei</name>
    <dbReference type="NCBI Taxonomy" id="863"/>
    <lineage>
        <taxon>Bacteria</taxon>
        <taxon>Bacillati</taxon>
        <taxon>Bacillota</taxon>
        <taxon>Clostridia</taxon>
        <taxon>Eubacteriales</taxon>
        <taxon>Syntrophomonadaceae</taxon>
        <taxon>Syntrophomonas</taxon>
    </lineage>
</organism>
<sequence length="393" mass="42169">MAEEMRIVLRNYGKIDPLKIDDYLAQGGYKSLEKARAMNTADLIAEVKKSNLRGRGGAGFNCGMKWSFAAGAQAEQKYVICNADEGEPGTYKDRLIMENDPHTLIEGMAICAYAIGATQGYIYLRGEYPFLVSTLNTAINQAKEKGLVKDFDIEVRSGAGAYVCGEETALIESIEGKRGEPRFKPPYPPSEGLWSKPTIVNNVETFANIPVIIEKGADWYAGIGNPAYPGTKVFTLTGDINNRTFFEVPTSTTIREIVFQFGGGIPGGKKFKAVQIGGTSGAFIPEALLDTPVAFDSMSAIGATLGSGATFVIDESRDIVDVATRIAGFFEHESCGKCAPCREGTARTAELMEKINEGRGSNKDVALLEKLGTVMSYSCLCGLGQAAPAPVLT</sequence>
<dbReference type="Gene3D" id="3.10.20.600">
    <property type="match status" value="1"/>
</dbReference>
<protein>
    <submittedName>
        <fullName evidence="7">NADH-quinone oxidoreductase subunit NuoF</fullName>
    </submittedName>
</protein>
<gene>
    <name evidence="7" type="ORF">DDZ44_02125</name>
</gene>
<dbReference type="Proteomes" id="UP000263273">
    <property type="component" value="Unassembled WGS sequence"/>
</dbReference>
<comment type="similarity">
    <text evidence="1">Belongs to the complex I 51 kDa subunit family.</text>
</comment>
<keyword evidence="5" id="KW-0411">Iron-sulfur</keyword>
<feature type="domain" description="NADH-ubiquinone oxidoreductase 51kDa subunit iron-sulphur binding" evidence="6">
    <location>
        <begin position="320"/>
        <end position="365"/>
    </location>
</feature>
<dbReference type="GO" id="GO:0046872">
    <property type="term" value="F:metal ion binding"/>
    <property type="evidence" value="ECO:0007669"/>
    <property type="project" value="UniProtKB-KW"/>
</dbReference>
<dbReference type="InterPro" id="IPR011538">
    <property type="entry name" value="Nuo51_FMN-bd"/>
</dbReference>
<dbReference type="EMBL" id="DNZF01000043">
    <property type="protein sequence ID" value="HBK52723.1"/>
    <property type="molecule type" value="Genomic_DNA"/>
</dbReference>
<evidence type="ECO:0000256" key="4">
    <source>
        <dbReference type="ARBA" id="ARBA00023004"/>
    </source>
</evidence>
<dbReference type="PROSITE" id="PS00645">
    <property type="entry name" value="COMPLEX1_51K_2"/>
    <property type="match status" value="1"/>
</dbReference>
<dbReference type="PANTHER" id="PTHR43578:SF3">
    <property type="entry name" value="NADH-QUINONE OXIDOREDUCTASE SUBUNIT F"/>
    <property type="match status" value="1"/>
</dbReference>
<evidence type="ECO:0000259" key="6">
    <source>
        <dbReference type="SMART" id="SM00928"/>
    </source>
</evidence>
<dbReference type="InterPro" id="IPR001949">
    <property type="entry name" value="NADH-UbQ_OxRdtase_51kDa_CS"/>
</dbReference>
<dbReference type="SUPFAM" id="SSF142019">
    <property type="entry name" value="Nqo1 FMN-binding domain-like"/>
    <property type="match status" value="1"/>
</dbReference>
<dbReference type="SMART" id="SM00928">
    <property type="entry name" value="NADH_4Fe-4S"/>
    <property type="match status" value="1"/>
</dbReference>
<evidence type="ECO:0000256" key="1">
    <source>
        <dbReference type="ARBA" id="ARBA00007523"/>
    </source>
</evidence>
<dbReference type="FunFam" id="3.40.50.11540:FF:000001">
    <property type="entry name" value="NADH dehydrogenase [ubiquinone] flavoprotein 1, mitochondrial"/>
    <property type="match status" value="1"/>
</dbReference>
<dbReference type="InterPro" id="IPR019575">
    <property type="entry name" value="Nuop51_4Fe4S-bd"/>
</dbReference>
<evidence type="ECO:0000256" key="2">
    <source>
        <dbReference type="ARBA" id="ARBA00022485"/>
    </source>
</evidence>
<dbReference type="SUPFAM" id="SSF142984">
    <property type="entry name" value="Nqo1 middle domain-like"/>
    <property type="match status" value="1"/>
</dbReference>
<dbReference type="Gene3D" id="1.20.1440.230">
    <property type="entry name" value="NADH-ubiquinone oxidoreductase 51kDa subunit, iron-sulphur binding domain"/>
    <property type="match status" value="1"/>
</dbReference>
<feature type="non-terminal residue" evidence="7">
    <location>
        <position position="393"/>
    </location>
</feature>
<evidence type="ECO:0000256" key="3">
    <source>
        <dbReference type="ARBA" id="ARBA00022723"/>
    </source>
</evidence>
<dbReference type="InterPro" id="IPR037207">
    <property type="entry name" value="Nuop51_4Fe4S-bd_sf"/>
</dbReference>
<keyword evidence="4" id="KW-0408">Iron</keyword>
<keyword evidence="3" id="KW-0479">Metal-binding</keyword>
<accession>A0A354YTM4</accession>
<proteinExistence type="inferred from homology"/>
<dbReference type="PANTHER" id="PTHR43578">
    <property type="entry name" value="NADH-QUINONE OXIDOREDUCTASE SUBUNIT F"/>
    <property type="match status" value="1"/>
</dbReference>
<evidence type="ECO:0000313" key="8">
    <source>
        <dbReference type="Proteomes" id="UP000263273"/>
    </source>
</evidence>
<dbReference type="InterPro" id="IPR037225">
    <property type="entry name" value="Nuo51_FMN-bd_sf"/>
</dbReference>
<dbReference type="SUPFAM" id="SSF140490">
    <property type="entry name" value="Nqo1C-terminal domain-like"/>
    <property type="match status" value="1"/>
</dbReference>
<dbReference type="GO" id="GO:0051539">
    <property type="term" value="F:4 iron, 4 sulfur cluster binding"/>
    <property type="evidence" value="ECO:0007669"/>
    <property type="project" value="UniProtKB-KW"/>
</dbReference>
<keyword evidence="2" id="KW-0004">4Fe-4S</keyword>
<name>A0A354YTM4_9FIRM</name>